<sequence length="104" mass="11517">MLGLHHFAGRGGEGVLKIPLFSFREEINEVVCYPQSEAAFPPADKSSVWPSDEHANALAAGQIRRKHCYRLQRMQSETRNKKDLKTGLTASALSGTIPPTRDII</sequence>
<protein>
    <submittedName>
        <fullName evidence="1">Uncharacterized protein</fullName>
    </submittedName>
</protein>
<evidence type="ECO:0000313" key="2">
    <source>
        <dbReference type="Proteomes" id="UP001054945"/>
    </source>
</evidence>
<reference evidence="1 2" key="1">
    <citation type="submission" date="2021-06" db="EMBL/GenBank/DDBJ databases">
        <title>Caerostris extrusa draft genome.</title>
        <authorList>
            <person name="Kono N."/>
            <person name="Arakawa K."/>
        </authorList>
    </citation>
    <scope>NUCLEOTIDE SEQUENCE [LARGE SCALE GENOMIC DNA]</scope>
</reference>
<name>A0AAV4R0X3_CAEEX</name>
<accession>A0AAV4R0X3</accession>
<dbReference type="EMBL" id="BPLR01007051">
    <property type="protein sequence ID" value="GIY14196.1"/>
    <property type="molecule type" value="Genomic_DNA"/>
</dbReference>
<gene>
    <name evidence="1" type="ORF">CEXT_732951</name>
</gene>
<organism evidence="1 2">
    <name type="scientific">Caerostris extrusa</name>
    <name type="common">Bark spider</name>
    <name type="synonym">Caerostris bankana</name>
    <dbReference type="NCBI Taxonomy" id="172846"/>
    <lineage>
        <taxon>Eukaryota</taxon>
        <taxon>Metazoa</taxon>
        <taxon>Ecdysozoa</taxon>
        <taxon>Arthropoda</taxon>
        <taxon>Chelicerata</taxon>
        <taxon>Arachnida</taxon>
        <taxon>Araneae</taxon>
        <taxon>Araneomorphae</taxon>
        <taxon>Entelegynae</taxon>
        <taxon>Araneoidea</taxon>
        <taxon>Araneidae</taxon>
        <taxon>Caerostris</taxon>
    </lineage>
</organism>
<evidence type="ECO:0000313" key="1">
    <source>
        <dbReference type="EMBL" id="GIY14196.1"/>
    </source>
</evidence>
<proteinExistence type="predicted"/>
<keyword evidence="2" id="KW-1185">Reference proteome</keyword>
<comment type="caution">
    <text evidence="1">The sequence shown here is derived from an EMBL/GenBank/DDBJ whole genome shotgun (WGS) entry which is preliminary data.</text>
</comment>
<dbReference type="AlphaFoldDB" id="A0AAV4R0X3"/>
<dbReference type="Proteomes" id="UP001054945">
    <property type="component" value="Unassembled WGS sequence"/>
</dbReference>